<feature type="signal peptide" evidence="1">
    <location>
        <begin position="1"/>
        <end position="37"/>
    </location>
</feature>
<dbReference type="Proteomes" id="UP000672934">
    <property type="component" value="Unassembled WGS sequence"/>
</dbReference>
<keyword evidence="3" id="KW-1185">Reference proteome</keyword>
<dbReference type="RefSeq" id="WP_211947130.1">
    <property type="nucleotide sequence ID" value="NZ_CAJPUY010000006.1"/>
</dbReference>
<evidence type="ECO:0000256" key="1">
    <source>
        <dbReference type="SAM" id="SignalP"/>
    </source>
</evidence>
<reference evidence="2" key="1">
    <citation type="submission" date="2021-03" db="EMBL/GenBank/DDBJ databases">
        <authorList>
            <person name="Peeters C."/>
        </authorList>
    </citation>
    <scope>NUCLEOTIDE SEQUENCE</scope>
    <source>
        <strain evidence="2">LMG 31506</strain>
    </source>
</reference>
<dbReference type="AlphaFoldDB" id="A0A916N3A5"/>
<comment type="caution">
    <text evidence="2">The sequence shown here is derived from an EMBL/GenBank/DDBJ whole genome shotgun (WGS) entry which is preliminary data.</text>
</comment>
<protein>
    <recommendedName>
        <fullName evidence="4">DUF4410 domain-containing protein</fullName>
    </recommendedName>
</protein>
<proteinExistence type="predicted"/>
<dbReference type="Pfam" id="PF14366">
    <property type="entry name" value="DUF4410"/>
    <property type="match status" value="1"/>
</dbReference>
<dbReference type="InterPro" id="IPR025522">
    <property type="entry name" value="DUF4410"/>
</dbReference>
<evidence type="ECO:0008006" key="4">
    <source>
        <dbReference type="Google" id="ProtNLM"/>
    </source>
</evidence>
<gene>
    <name evidence="2" type="ORF">LMG31506_02163</name>
</gene>
<accession>A0A916N3A5</accession>
<keyword evidence="1" id="KW-0732">Signal</keyword>
<organism evidence="2 3">
    <name type="scientific">Cupriavidus yeoncheonensis</name>
    <dbReference type="NCBI Taxonomy" id="1462994"/>
    <lineage>
        <taxon>Bacteria</taxon>
        <taxon>Pseudomonadati</taxon>
        <taxon>Pseudomonadota</taxon>
        <taxon>Betaproteobacteria</taxon>
        <taxon>Burkholderiales</taxon>
        <taxon>Burkholderiaceae</taxon>
        <taxon>Cupriavidus</taxon>
    </lineage>
</organism>
<evidence type="ECO:0000313" key="2">
    <source>
        <dbReference type="EMBL" id="CAG2139764.1"/>
    </source>
</evidence>
<dbReference type="EMBL" id="CAJPUY010000006">
    <property type="protein sequence ID" value="CAG2139764.1"/>
    <property type="molecule type" value="Genomic_DNA"/>
</dbReference>
<sequence length="258" mass="25768">MRTTFRTTFQALALNTRRLAAAAVAASAMLAAGCASAGVTGIQQTGLLQPVHADVIYVHAFHADAEQVKLDGGLAQKLKTMASGGSAASAQSGTAAQAREQVADEIVRRLQAQGLHAVRADGPAPANASALIVDGDFSKIDEGSSRRRLLIGLGAGKSEVGVAVRISYQPANGAPVPLQSFLATADSGHMPGVAETAGVGAAAGHLATAAAAGTGVHGVSEVKRDSVVADATRLADSIARQVTAASTEEGWLSAAAAS</sequence>
<dbReference type="PROSITE" id="PS51257">
    <property type="entry name" value="PROKAR_LIPOPROTEIN"/>
    <property type="match status" value="1"/>
</dbReference>
<evidence type="ECO:0000313" key="3">
    <source>
        <dbReference type="Proteomes" id="UP000672934"/>
    </source>
</evidence>
<feature type="chain" id="PRO_5036688212" description="DUF4410 domain-containing protein" evidence="1">
    <location>
        <begin position="38"/>
        <end position="258"/>
    </location>
</feature>
<name>A0A916N3A5_9BURK</name>